<dbReference type="Proteomes" id="UP001606302">
    <property type="component" value="Unassembled WGS sequence"/>
</dbReference>
<keyword evidence="3" id="KW-0645">Protease</keyword>
<evidence type="ECO:0000256" key="1">
    <source>
        <dbReference type="SAM" id="SignalP"/>
    </source>
</evidence>
<dbReference type="Pfam" id="PF07589">
    <property type="entry name" value="PEP-CTERM"/>
    <property type="match status" value="1"/>
</dbReference>
<sequence>MQSRFFRTAAPALALAVAGLAAPAAQALDIVFRDVGPTPMSSAQFAAFESAASLWKSKLSDHLTVYIDIGFDDLGGGTLATTTWAQYGLSYGDLRSRLAADATSAADTSAVTHLQAGTSLSFMATLPGNVRHLDNDGSANNRQLLLTTANAKALGVLNPGTNESSPDARIRFSNAYAGNFAYSRSGGVPYDKIDFISVAEHEIGHALGFVSGVDAIDYCLDHAAQCGTAGGFEAGSWYYSLDLLRYSAPGTLDVAVGGAPYLSLDGGATALQGFSTGAAHGDGSQASHFLNGSNTLMRPIVPWGQSFTTTDADLLALDAIGWNLTNPVPEPQTYALLLSGLAVLGWARRRRGGVSA</sequence>
<keyword evidence="4" id="KW-1185">Reference proteome</keyword>
<dbReference type="EMBL" id="JBIGHX010000001">
    <property type="protein sequence ID" value="MFG6460132.1"/>
    <property type="molecule type" value="Genomic_DNA"/>
</dbReference>
<organism evidence="3 4">
    <name type="scientific">Pelomonas lactea</name>
    <dbReference type="NCBI Taxonomy" id="3299030"/>
    <lineage>
        <taxon>Bacteria</taxon>
        <taxon>Pseudomonadati</taxon>
        <taxon>Pseudomonadota</taxon>
        <taxon>Betaproteobacteria</taxon>
        <taxon>Burkholderiales</taxon>
        <taxon>Sphaerotilaceae</taxon>
        <taxon>Roseateles</taxon>
    </lineage>
</organism>
<comment type="caution">
    <text evidence="3">The sequence shown here is derived from an EMBL/GenBank/DDBJ whole genome shotgun (WGS) entry which is preliminary data.</text>
</comment>
<protein>
    <submittedName>
        <fullName evidence="3">NF038122 family metalloprotease</fullName>
    </submittedName>
</protein>
<evidence type="ECO:0000313" key="4">
    <source>
        <dbReference type="Proteomes" id="UP001606302"/>
    </source>
</evidence>
<dbReference type="NCBIfam" id="NF038122">
    <property type="entry name" value="metallo_LGF"/>
    <property type="match status" value="1"/>
</dbReference>
<gene>
    <name evidence="3" type="ORF">ACG04Q_01030</name>
</gene>
<feature type="domain" description="Ice-binding protein C-terminal" evidence="2">
    <location>
        <begin position="327"/>
        <end position="351"/>
    </location>
</feature>
<evidence type="ECO:0000259" key="2">
    <source>
        <dbReference type="Pfam" id="PF07589"/>
    </source>
</evidence>
<evidence type="ECO:0000313" key="3">
    <source>
        <dbReference type="EMBL" id="MFG6460132.1"/>
    </source>
</evidence>
<dbReference type="GO" id="GO:0008237">
    <property type="term" value="F:metallopeptidase activity"/>
    <property type="evidence" value="ECO:0007669"/>
    <property type="project" value="UniProtKB-KW"/>
</dbReference>
<accession>A0ABW7GDV0</accession>
<keyword evidence="1" id="KW-0732">Signal</keyword>
<proteinExistence type="predicted"/>
<keyword evidence="3" id="KW-0378">Hydrolase</keyword>
<dbReference type="RefSeq" id="WP_394508943.1">
    <property type="nucleotide sequence ID" value="NZ_JBIGHX010000001.1"/>
</dbReference>
<name>A0ABW7GDV0_9BURK</name>
<feature type="signal peptide" evidence="1">
    <location>
        <begin position="1"/>
        <end position="27"/>
    </location>
</feature>
<dbReference type="NCBIfam" id="TIGR02595">
    <property type="entry name" value="PEP_CTERM"/>
    <property type="match status" value="1"/>
</dbReference>
<dbReference type="InterPro" id="IPR013424">
    <property type="entry name" value="Ice-binding_C"/>
</dbReference>
<dbReference type="SUPFAM" id="SSF55486">
    <property type="entry name" value="Metalloproteases ('zincins'), catalytic domain"/>
    <property type="match status" value="1"/>
</dbReference>
<keyword evidence="3" id="KW-0482">Metalloprotease</keyword>
<reference evidence="3 4" key="1">
    <citation type="submission" date="2024-08" db="EMBL/GenBank/DDBJ databases">
        <authorList>
            <person name="Lu H."/>
        </authorList>
    </citation>
    <scope>NUCLEOTIDE SEQUENCE [LARGE SCALE GENOMIC DNA]</scope>
    <source>
        <strain evidence="3 4">DXS20W</strain>
    </source>
</reference>
<feature type="chain" id="PRO_5047228074" evidence="1">
    <location>
        <begin position="28"/>
        <end position="356"/>
    </location>
</feature>